<comment type="similarity">
    <text evidence="2 5">Belongs to the TonB-dependent receptor family.</text>
</comment>
<feature type="signal peptide" evidence="6">
    <location>
        <begin position="1"/>
        <end position="33"/>
    </location>
</feature>
<dbReference type="SUPFAM" id="SSF56935">
    <property type="entry name" value="Porins"/>
    <property type="match status" value="1"/>
</dbReference>
<dbReference type="InterPro" id="IPR036942">
    <property type="entry name" value="Beta-barrel_TonB_sf"/>
</dbReference>
<dbReference type="InterPro" id="IPR037066">
    <property type="entry name" value="Plug_dom_sf"/>
</dbReference>
<dbReference type="EMBL" id="FRCX01000009">
    <property type="protein sequence ID" value="SHN38804.1"/>
    <property type="molecule type" value="Genomic_DNA"/>
</dbReference>
<evidence type="ECO:0000256" key="1">
    <source>
        <dbReference type="ARBA" id="ARBA00004442"/>
    </source>
</evidence>
<feature type="domain" description="TonB-dependent receptor-like beta-barrel" evidence="7">
    <location>
        <begin position="473"/>
        <end position="877"/>
    </location>
</feature>
<proteinExistence type="inferred from homology"/>
<evidence type="ECO:0000256" key="6">
    <source>
        <dbReference type="SAM" id="SignalP"/>
    </source>
</evidence>
<protein>
    <submittedName>
        <fullName evidence="9">Iron complex outermembrane recepter protein</fullName>
    </submittedName>
</protein>
<dbReference type="Gene3D" id="2.170.130.10">
    <property type="entry name" value="TonB-dependent receptor, plug domain"/>
    <property type="match status" value="1"/>
</dbReference>
<comment type="subcellular location">
    <subcellularLocation>
        <location evidence="1 5">Cell outer membrane</location>
    </subcellularLocation>
</comment>
<dbReference type="InterPro" id="IPR010104">
    <property type="entry name" value="TonB_rcpt_bac"/>
</dbReference>
<evidence type="ECO:0000259" key="7">
    <source>
        <dbReference type="Pfam" id="PF00593"/>
    </source>
</evidence>
<evidence type="ECO:0000259" key="8">
    <source>
        <dbReference type="Pfam" id="PF07715"/>
    </source>
</evidence>
<dbReference type="NCBIfam" id="TIGR01782">
    <property type="entry name" value="TonB-Xanth-Caul"/>
    <property type="match status" value="1"/>
</dbReference>
<dbReference type="AlphaFoldDB" id="A0A1M7R1S9"/>
<keyword evidence="4" id="KW-0998">Cell outer membrane</keyword>
<keyword evidence="5" id="KW-0798">TonB box</keyword>
<sequence>MHHHSNNTKQSKLTPIAAAVGLMIMGAAMSTHAQEQQVQKQQAEEPAQVIVTGIRASLQQSLNQKRNSDSLVEVITAEDVGKMPDKNVADSLQRLPGVSVAAAGGGEGSFGENDRVALRGTPFGLTLTTLNGHSVSSGDWFADNIVGGGRSVSFSLFPSELIGRVTVHKGSQADLLEGGAEGVVDIETRKPLDFKKTFNAQVSVGGVNSSNSGKTDPQLNGLIAWKNDQGTLGVLVQAFHEKRTLSRVGQENQVWYDHVDPGSPIDQAIPGAGTAIKTTPVAGAMANYLGGTAWFEQKRTRNGGLIDVQMKPNSDLTVDLTAFYSHLDAPNINHNFMQSLGRFLAPSWATTNFPAGAVSGTLSNGVITQLTGTVPANCAACATMSSAVQEEFSRPVAESKSQFFDVDAKYRVNDKLTLKGRLGTTKGVGNTVSGALGVWMPYTGGSYTITDANSPVIYNTPGANKFSIGGMQATPYTYGSHVTANDKETYGELNGTLRTDWGAVSTVQFGGRVAEHKRDLTSIGINALPGLDSVANLPMSGLTAFPSDFNDLGANGAGYWTFSQDAVNGWLNKYGSYSGDLRQSEFNIKEPTQSAFVMANFNAESLSGNFGLRVVHTTEEVNRYEIGPSGSFEPKRYSNSYMDFLPSANFRLDVTKDVVARFGTSRTMARPELGMMAGVDLRDVQGTGNVGNPNLRPIRANNYDLGVEWYFAPKSMLSADAFYSALDGYVTYGSSTATFYNQLQKQNTVYQVSTPVNTTAEVKGLEFAYVQDLAKGFGVNANYTYTLGKETGHAPGSPCGALTYQDCTLIGTSKNAYNLGIFYEQDKLSARVTYSWRSGFLNGTSRNSAAFQAPIGTLSASLAYQINDNYSVTLDGKDLNNPLVRSIIHTPGAMDLPGSLYKNGRQVYFTLHAKF</sequence>
<keyword evidence="3 5" id="KW-0472">Membrane</keyword>
<evidence type="ECO:0000256" key="4">
    <source>
        <dbReference type="ARBA" id="ARBA00023237"/>
    </source>
</evidence>
<dbReference type="Gene3D" id="2.40.170.20">
    <property type="entry name" value="TonB-dependent receptor, beta-barrel domain"/>
    <property type="match status" value="1"/>
</dbReference>
<evidence type="ECO:0000256" key="3">
    <source>
        <dbReference type="ARBA" id="ARBA00023136"/>
    </source>
</evidence>
<dbReference type="Proteomes" id="UP000184339">
    <property type="component" value="Unassembled WGS sequence"/>
</dbReference>
<dbReference type="CDD" id="cd01347">
    <property type="entry name" value="ligand_gated_channel"/>
    <property type="match status" value="1"/>
</dbReference>
<feature type="chain" id="PRO_5013178605" evidence="6">
    <location>
        <begin position="34"/>
        <end position="915"/>
    </location>
</feature>
<keyword evidence="10" id="KW-1185">Reference proteome</keyword>
<evidence type="ECO:0000256" key="2">
    <source>
        <dbReference type="ARBA" id="ARBA00009810"/>
    </source>
</evidence>
<evidence type="ECO:0000313" key="9">
    <source>
        <dbReference type="EMBL" id="SHN38804.1"/>
    </source>
</evidence>
<dbReference type="Pfam" id="PF00593">
    <property type="entry name" value="TonB_dep_Rec_b-barrel"/>
    <property type="match status" value="1"/>
</dbReference>
<evidence type="ECO:0000256" key="5">
    <source>
        <dbReference type="RuleBase" id="RU003357"/>
    </source>
</evidence>
<gene>
    <name evidence="9" type="ORF">SAMN05192549_109195</name>
</gene>
<dbReference type="PANTHER" id="PTHR40980">
    <property type="entry name" value="PLUG DOMAIN-CONTAINING PROTEIN"/>
    <property type="match status" value="1"/>
</dbReference>
<accession>A0A1M7R1S9</accession>
<keyword evidence="6" id="KW-0732">Signal</keyword>
<evidence type="ECO:0000313" key="10">
    <source>
        <dbReference type="Proteomes" id="UP000184339"/>
    </source>
</evidence>
<dbReference type="InterPro" id="IPR012910">
    <property type="entry name" value="Plug_dom"/>
</dbReference>
<dbReference type="GO" id="GO:0009279">
    <property type="term" value="C:cell outer membrane"/>
    <property type="evidence" value="ECO:0007669"/>
    <property type="project" value="UniProtKB-SubCell"/>
</dbReference>
<dbReference type="STRING" id="551987.SAMN05192549_109195"/>
<organism evidence="9 10">
    <name type="scientific">Duganella sacchari</name>
    <dbReference type="NCBI Taxonomy" id="551987"/>
    <lineage>
        <taxon>Bacteria</taxon>
        <taxon>Pseudomonadati</taxon>
        <taxon>Pseudomonadota</taxon>
        <taxon>Betaproteobacteria</taxon>
        <taxon>Burkholderiales</taxon>
        <taxon>Oxalobacteraceae</taxon>
        <taxon>Telluria group</taxon>
        <taxon>Duganella</taxon>
    </lineage>
</organism>
<name>A0A1M7R1S9_9BURK</name>
<feature type="domain" description="TonB-dependent receptor plug" evidence="8">
    <location>
        <begin position="65"/>
        <end position="182"/>
    </location>
</feature>
<dbReference type="Pfam" id="PF07715">
    <property type="entry name" value="Plug"/>
    <property type="match status" value="1"/>
</dbReference>
<reference evidence="10" key="1">
    <citation type="submission" date="2016-11" db="EMBL/GenBank/DDBJ databases">
        <authorList>
            <person name="Varghese N."/>
            <person name="Submissions S."/>
        </authorList>
    </citation>
    <scope>NUCLEOTIDE SEQUENCE [LARGE SCALE GENOMIC DNA]</scope>
    <source>
        <strain evidence="10">Sac-22</strain>
    </source>
</reference>
<dbReference type="InterPro" id="IPR000531">
    <property type="entry name" value="Beta-barrel_TonB"/>
</dbReference>
<dbReference type="RefSeq" id="WP_072787260.1">
    <property type="nucleotide sequence ID" value="NZ_FRCX01000009.1"/>
</dbReference>
<dbReference type="PANTHER" id="PTHR40980:SF3">
    <property type="entry name" value="TONB-DEPENDENT RECEPTOR-LIKE BETA-BARREL DOMAIN-CONTAINING PROTEIN"/>
    <property type="match status" value="1"/>
</dbReference>
<dbReference type="OrthoDB" id="8727862at2"/>